<reference evidence="1" key="1">
    <citation type="submission" date="2021-05" db="EMBL/GenBank/DDBJ databases">
        <authorList>
            <person name="Alioto T."/>
            <person name="Alioto T."/>
            <person name="Gomez Garrido J."/>
        </authorList>
    </citation>
    <scope>NUCLEOTIDE SEQUENCE</scope>
</reference>
<name>A0A8D8F754_CULPI</name>
<dbReference type="AlphaFoldDB" id="A0A8D8F754"/>
<proteinExistence type="predicted"/>
<dbReference type="EMBL" id="HBUE01043868">
    <property type="protein sequence ID" value="CAG6461832.1"/>
    <property type="molecule type" value="Transcribed_RNA"/>
</dbReference>
<protein>
    <submittedName>
        <fullName evidence="1">(northern house mosquito) hypothetical protein</fullName>
    </submittedName>
</protein>
<sequence length="107" mass="12659">MTSRDVYKHVKSQNIIFKNNQIIPLIEIFQDGMIHVQILQRIGTETIIIYQIIEIIKDQLTKQTQTNILDRISTRKTIIETLIIINKNQKQTSNYYLTTIQEITQKE</sequence>
<accession>A0A8D8F754</accession>
<organism evidence="1">
    <name type="scientific">Culex pipiens</name>
    <name type="common">House mosquito</name>
    <dbReference type="NCBI Taxonomy" id="7175"/>
    <lineage>
        <taxon>Eukaryota</taxon>
        <taxon>Metazoa</taxon>
        <taxon>Ecdysozoa</taxon>
        <taxon>Arthropoda</taxon>
        <taxon>Hexapoda</taxon>
        <taxon>Insecta</taxon>
        <taxon>Pterygota</taxon>
        <taxon>Neoptera</taxon>
        <taxon>Endopterygota</taxon>
        <taxon>Diptera</taxon>
        <taxon>Nematocera</taxon>
        <taxon>Culicoidea</taxon>
        <taxon>Culicidae</taxon>
        <taxon>Culicinae</taxon>
        <taxon>Culicini</taxon>
        <taxon>Culex</taxon>
        <taxon>Culex</taxon>
    </lineage>
</organism>
<evidence type="ECO:0000313" key="1">
    <source>
        <dbReference type="EMBL" id="CAG6461832.1"/>
    </source>
</evidence>